<accession>A0A812EX68</accession>
<evidence type="ECO:0000313" key="2">
    <source>
        <dbReference type="Proteomes" id="UP000655759"/>
    </source>
</evidence>
<dbReference type="RefSeq" id="WP_205099532.1">
    <property type="nucleotide sequence ID" value="NZ_CAJNAQ010000005.1"/>
</dbReference>
<sequence>MAVNKLSSSISDDVGIARMVYKATAGDVAVLDAKVVIDSGVERLENQIRNLSASKSAVHIVYMKVANPSSVSILVTQ</sequence>
<reference evidence="1" key="1">
    <citation type="submission" date="2021-02" db="EMBL/GenBank/DDBJ databases">
        <authorList>
            <person name="Han P."/>
        </authorList>
    </citation>
    <scope>NUCLEOTIDE SEQUENCE</scope>
    <source>
        <strain evidence="1">Candidatus Nitrosotenuis uzonensis 5A</strain>
    </source>
</reference>
<dbReference type="AlphaFoldDB" id="A0A812EX68"/>
<organism evidence="1 2">
    <name type="scientific">Candidatus Nitrosotenuis uzonensis</name>
    <dbReference type="NCBI Taxonomy" id="1407055"/>
    <lineage>
        <taxon>Archaea</taxon>
        <taxon>Nitrososphaerota</taxon>
        <taxon>Candidatus Nitrosotenuis</taxon>
    </lineage>
</organism>
<protein>
    <submittedName>
        <fullName evidence="1">Uncharacterized protein</fullName>
    </submittedName>
</protein>
<proteinExistence type="predicted"/>
<dbReference type="Proteomes" id="UP000655759">
    <property type="component" value="Unassembled WGS sequence"/>
</dbReference>
<comment type="caution">
    <text evidence="1">The sequence shown here is derived from an EMBL/GenBank/DDBJ whole genome shotgun (WGS) entry which is preliminary data.</text>
</comment>
<evidence type="ECO:0000313" key="1">
    <source>
        <dbReference type="EMBL" id="CAE6496316.1"/>
    </source>
</evidence>
<gene>
    <name evidence="1" type="ORF">NUZ5A_50518</name>
</gene>
<name>A0A812EX68_9ARCH</name>
<dbReference type="EMBL" id="CAJNAQ010000005">
    <property type="protein sequence ID" value="CAE6496316.1"/>
    <property type="molecule type" value="Genomic_DNA"/>
</dbReference>